<organism evidence="2 3">
    <name type="scientific">Roseofilum acuticapitatum BLCC-M154</name>
    <dbReference type="NCBI Taxonomy" id="3022444"/>
    <lineage>
        <taxon>Bacteria</taxon>
        <taxon>Bacillati</taxon>
        <taxon>Cyanobacteriota</taxon>
        <taxon>Cyanophyceae</taxon>
        <taxon>Desertifilales</taxon>
        <taxon>Desertifilaceae</taxon>
        <taxon>Roseofilum</taxon>
        <taxon>Roseofilum acuticapitatum</taxon>
    </lineage>
</organism>
<dbReference type="InterPro" id="IPR051082">
    <property type="entry name" value="Pentapeptide-BTB/POZ_domain"/>
</dbReference>
<dbReference type="InterPro" id="IPR001646">
    <property type="entry name" value="5peptide_repeat"/>
</dbReference>
<protein>
    <submittedName>
        <fullName evidence="2">Pentapeptide repeat-containing protein</fullName>
    </submittedName>
</protein>
<name>A0ABT7AVF8_9CYAN</name>
<dbReference type="Pfam" id="PF13599">
    <property type="entry name" value="Pentapeptide_4"/>
    <property type="match status" value="1"/>
</dbReference>
<evidence type="ECO:0000259" key="1">
    <source>
        <dbReference type="Pfam" id="PF20703"/>
    </source>
</evidence>
<gene>
    <name evidence="2" type="ORF">PMG71_15800</name>
</gene>
<dbReference type="SUPFAM" id="SSF52540">
    <property type="entry name" value="P-loop containing nucleoside triphosphate hydrolases"/>
    <property type="match status" value="1"/>
</dbReference>
<dbReference type="PANTHER" id="PTHR14136">
    <property type="entry name" value="BTB_POZ DOMAIN-CONTAINING PROTEIN KCTD9"/>
    <property type="match status" value="1"/>
</dbReference>
<evidence type="ECO:0000313" key="3">
    <source>
        <dbReference type="Proteomes" id="UP001235303"/>
    </source>
</evidence>
<dbReference type="Proteomes" id="UP001235303">
    <property type="component" value="Unassembled WGS sequence"/>
</dbReference>
<dbReference type="PANTHER" id="PTHR14136:SF17">
    <property type="entry name" value="BTB_POZ DOMAIN-CONTAINING PROTEIN KCTD9"/>
    <property type="match status" value="1"/>
</dbReference>
<dbReference type="SUPFAM" id="SSF141571">
    <property type="entry name" value="Pentapeptide repeat-like"/>
    <property type="match status" value="1"/>
</dbReference>
<dbReference type="Gene3D" id="3.40.50.300">
    <property type="entry name" value="P-loop containing nucleotide triphosphate hydrolases"/>
    <property type="match status" value="1"/>
</dbReference>
<accession>A0ABT7AVF8</accession>
<dbReference type="InterPro" id="IPR027417">
    <property type="entry name" value="P-loop_NTPase"/>
</dbReference>
<proteinExistence type="predicted"/>
<dbReference type="RefSeq" id="WP_283754652.1">
    <property type="nucleotide sequence ID" value="NZ_JAQOSP010000101.1"/>
</dbReference>
<sequence length="780" mass="89502">MADEMAQYHSQVDGEIKGLSIGTGNVIYNYFYSHPKASTNEDVTETDSLRCPYRGLFHFSPKDAEYFFGRDDFIKELYQATQTRNFIPVLGASGSGKSSVVFAGLVPKLQAEGSWQFTYFRPGVIRKQDKQEIADPFYALATALVPLYTPDLNKTEQLAQGNTLADLLRRGEVLLSDVIATIQDNYPGDRLLLIADQFEELYTVCTDRKIRDRFLDILIDNIYTPSSDSPLVLVLTMRADFLGNALSYASFAQVLDDDLKLGAMNDTQLREVIENPAQKLGITFEPGLVKTILEDLENEPGNLPLLEFTLTELWKQRTGKQITLNDYRAIGTVKGALARYADGILDDPNWNPEQIKTAQRIFLKLVNPGEDERDTRKPVMKADLNPSEWNFVNRLADKRLVVTGQNSNQEYIVEIVHEVLIDRWPRLRNWVDENREIMLRGKTLEMQAKEWEKAAKNKDYLLQGEQLKNAQYFQDKYNDIFVFSKLAEDFLNESREEIKIAREIESYANEWDRNGRTKDWLLSSNELAYLKSKLSQFQLANREVEVSNLAKNFIKKSEKYDISFQKKNTIILRLFTFFTLMIATHTFIIESANSKISEVNCKRDLTHLSIRYLLWFSRFGNQRDWANKNFCKEDFSGIDFSNHRLKLDSADFSDAILHNVRFRQGSLFKEVDFENTDFNLAILEDAVFIDSNLNGANMTNAILANAKFIDTTLQATSFSGTTLDRAIFIRSDLLNSTNLTEDIVDKIISGNIKICHSELPSNINVPPNRDCEDETVNRWR</sequence>
<reference evidence="2 3" key="1">
    <citation type="submission" date="2023-01" db="EMBL/GenBank/DDBJ databases">
        <title>Novel diversity within Roseofilum (Cyanobacteria; Desertifilaceae) from marine benthic mats with descriptions of four novel species.</title>
        <authorList>
            <person name="Wang Y."/>
            <person name="Berthold D.E."/>
            <person name="Hu J."/>
            <person name="Lefler F.W."/>
            <person name="Laughinghouse H.D. IV."/>
        </authorList>
    </citation>
    <scope>NUCLEOTIDE SEQUENCE [LARGE SCALE GENOMIC DNA]</scope>
    <source>
        <strain evidence="2 3">BLCC-M154</strain>
    </source>
</reference>
<dbReference type="InterPro" id="IPR049052">
    <property type="entry name" value="nSTAND1"/>
</dbReference>
<dbReference type="Gene3D" id="2.160.20.80">
    <property type="entry name" value="E3 ubiquitin-protein ligase SopA"/>
    <property type="match status" value="1"/>
</dbReference>
<evidence type="ECO:0000313" key="2">
    <source>
        <dbReference type="EMBL" id="MDJ1170897.1"/>
    </source>
</evidence>
<dbReference type="Pfam" id="PF20703">
    <property type="entry name" value="nSTAND1"/>
    <property type="match status" value="1"/>
</dbReference>
<comment type="caution">
    <text evidence="2">The sequence shown here is derived from an EMBL/GenBank/DDBJ whole genome shotgun (WGS) entry which is preliminary data.</text>
</comment>
<dbReference type="EMBL" id="JAQOSP010000101">
    <property type="protein sequence ID" value="MDJ1170897.1"/>
    <property type="molecule type" value="Genomic_DNA"/>
</dbReference>
<keyword evidence="3" id="KW-1185">Reference proteome</keyword>
<feature type="domain" description="Novel STAND NTPase 1" evidence="1">
    <location>
        <begin position="52"/>
        <end position="458"/>
    </location>
</feature>